<comment type="caution">
    <text evidence="2">The sequence shown here is derived from an EMBL/GenBank/DDBJ whole genome shotgun (WGS) entry which is preliminary data.</text>
</comment>
<gene>
    <name evidence="2" type="ORF">Asi02nite_47130</name>
</gene>
<keyword evidence="3" id="KW-1185">Reference proteome</keyword>
<sequence>MHAEAALYPGPVRVVICQKLALVAWRQLPAYFEIPRHEYEWAPTLDAINLVWDWLAARGRLSELRGAIVALGWLEIVTELDGGARNGVPRDHGTFNSVNFDLEPLRRPLKAARYERSALLLFAIPHHDASVGDKLVDWLEEWYHPISRKQKLSVGALVSTADSVVGAVLRHRQELSRQDVARHIDATRAPVEALTTLADRLGTELGDHAHRLVLLVTVRPGVATPPGMRLLPRPRMARDDIENWALDVLTLANRDVGVPDAWRVWAELICAHAAEEDDALDPRRVFESMDSHIQDLRSDFDFFAATLREASGYA</sequence>
<evidence type="ECO:0000313" key="3">
    <source>
        <dbReference type="Proteomes" id="UP000604117"/>
    </source>
</evidence>
<dbReference type="Pfam" id="PF20690">
    <property type="entry name" value="bDLD3"/>
    <property type="match status" value="1"/>
</dbReference>
<evidence type="ECO:0000313" key="2">
    <source>
        <dbReference type="EMBL" id="GIF75195.1"/>
    </source>
</evidence>
<dbReference type="InterPro" id="IPR048915">
    <property type="entry name" value="bDLD3"/>
</dbReference>
<dbReference type="EMBL" id="BONE01000040">
    <property type="protein sequence ID" value="GIF75195.1"/>
    <property type="molecule type" value="Genomic_DNA"/>
</dbReference>
<name>A0ABQ4CVA4_9ACTN</name>
<proteinExistence type="predicted"/>
<protein>
    <recommendedName>
        <fullName evidence="1">Bacterial Death-like domain-containing protein</fullName>
    </recommendedName>
</protein>
<feature type="domain" description="Bacterial Death-like" evidence="1">
    <location>
        <begin position="10"/>
        <end position="81"/>
    </location>
</feature>
<dbReference type="RefSeq" id="WP_203716076.1">
    <property type="nucleotide sequence ID" value="NZ_BONE01000040.1"/>
</dbReference>
<evidence type="ECO:0000259" key="1">
    <source>
        <dbReference type="Pfam" id="PF20690"/>
    </source>
</evidence>
<accession>A0ABQ4CVA4</accession>
<organism evidence="2 3">
    <name type="scientific">Asanoa siamensis</name>
    <dbReference type="NCBI Taxonomy" id="926357"/>
    <lineage>
        <taxon>Bacteria</taxon>
        <taxon>Bacillati</taxon>
        <taxon>Actinomycetota</taxon>
        <taxon>Actinomycetes</taxon>
        <taxon>Micromonosporales</taxon>
        <taxon>Micromonosporaceae</taxon>
        <taxon>Asanoa</taxon>
    </lineage>
</organism>
<dbReference type="Proteomes" id="UP000604117">
    <property type="component" value="Unassembled WGS sequence"/>
</dbReference>
<reference evidence="2 3" key="1">
    <citation type="submission" date="2021-01" db="EMBL/GenBank/DDBJ databases">
        <title>Whole genome shotgun sequence of Asanoa siamensis NBRC 107932.</title>
        <authorList>
            <person name="Komaki H."/>
            <person name="Tamura T."/>
        </authorList>
    </citation>
    <scope>NUCLEOTIDE SEQUENCE [LARGE SCALE GENOMIC DNA]</scope>
    <source>
        <strain evidence="2 3">NBRC 107932</strain>
    </source>
</reference>